<gene>
    <name evidence="2" type="ORF">HC175_01365</name>
</gene>
<dbReference type="Pfam" id="PF00072">
    <property type="entry name" value="Response_reg"/>
    <property type="match status" value="1"/>
</dbReference>
<dbReference type="InterPro" id="IPR011006">
    <property type="entry name" value="CheY-like_superfamily"/>
</dbReference>
<dbReference type="Proteomes" id="UP000703674">
    <property type="component" value="Unassembled WGS sequence"/>
</dbReference>
<reference evidence="2 3" key="1">
    <citation type="submission" date="2020-03" db="EMBL/GenBank/DDBJ databases">
        <title>Salinimicrobium sp. nov, isolated from SCS.</title>
        <authorList>
            <person name="Cao W.R."/>
        </authorList>
    </citation>
    <scope>NUCLEOTIDE SEQUENCE [LARGE SCALE GENOMIC DNA]</scope>
    <source>
        <strain evidence="3">J15B91</strain>
    </source>
</reference>
<sequence length="116" mass="13418">MAKTALIIQQDLILLKVLERMILSHQYQCKAIRALDELNIEDQSENFDIIISDILFDGIAPLDYVFQIKEIIKHQTLLIITSMGQKKVRQEILNMGHVAGFFAVPFNFDKVETYLH</sequence>
<comment type="caution">
    <text evidence="2">The sequence shown here is derived from an EMBL/GenBank/DDBJ whole genome shotgun (WGS) entry which is preliminary data.</text>
</comment>
<dbReference type="Gene3D" id="3.40.50.2300">
    <property type="match status" value="1"/>
</dbReference>
<evidence type="ECO:0000313" key="3">
    <source>
        <dbReference type="Proteomes" id="UP000703674"/>
    </source>
</evidence>
<protein>
    <submittedName>
        <fullName evidence="2">Response regulator</fullName>
    </submittedName>
</protein>
<name>A0ABX1CUY1_9FLAO</name>
<dbReference type="SUPFAM" id="SSF52172">
    <property type="entry name" value="CheY-like"/>
    <property type="match status" value="1"/>
</dbReference>
<feature type="domain" description="Response regulatory" evidence="1">
    <location>
        <begin position="6"/>
        <end position="111"/>
    </location>
</feature>
<dbReference type="EMBL" id="JAAVJR010000001">
    <property type="protein sequence ID" value="NJW51562.1"/>
    <property type="molecule type" value="Genomic_DNA"/>
</dbReference>
<dbReference type="InterPro" id="IPR001789">
    <property type="entry name" value="Sig_transdc_resp-reg_receiver"/>
</dbReference>
<evidence type="ECO:0000259" key="1">
    <source>
        <dbReference type="Pfam" id="PF00072"/>
    </source>
</evidence>
<evidence type="ECO:0000313" key="2">
    <source>
        <dbReference type="EMBL" id="NJW51562.1"/>
    </source>
</evidence>
<accession>A0ABX1CUY1</accession>
<keyword evidence="3" id="KW-1185">Reference proteome</keyword>
<proteinExistence type="predicted"/>
<organism evidence="2 3">
    <name type="scientific">Salinimicrobium oceani</name>
    <dbReference type="NCBI Taxonomy" id="2722702"/>
    <lineage>
        <taxon>Bacteria</taxon>
        <taxon>Pseudomonadati</taxon>
        <taxon>Bacteroidota</taxon>
        <taxon>Flavobacteriia</taxon>
        <taxon>Flavobacteriales</taxon>
        <taxon>Flavobacteriaceae</taxon>
        <taxon>Salinimicrobium</taxon>
    </lineage>
</organism>
<dbReference type="RefSeq" id="WP_168136720.1">
    <property type="nucleotide sequence ID" value="NZ_JAAVJR010000001.1"/>
</dbReference>